<protein>
    <submittedName>
        <fullName evidence="2">Uncharacterized protein</fullName>
    </submittedName>
</protein>
<dbReference type="Proteomes" id="UP001630127">
    <property type="component" value="Unassembled WGS sequence"/>
</dbReference>
<proteinExistence type="predicted"/>
<dbReference type="EMBL" id="JBJUIK010000001">
    <property type="protein sequence ID" value="KAL3537123.1"/>
    <property type="molecule type" value="Genomic_DNA"/>
</dbReference>
<feature type="coiled-coil region" evidence="1">
    <location>
        <begin position="31"/>
        <end position="58"/>
    </location>
</feature>
<accession>A0ABD3B1I1</accession>
<reference evidence="2 3" key="1">
    <citation type="submission" date="2024-11" db="EMBL/GenBank/DDBJ databases">
        <title>A near-complete genome assembly of Cinchona calisaya.</title>
        <authorList>
            <person name="Lian D.C."/>
            <person name="Zhao X.W."/>
            <person name="Wei L."/>
        </authorList>
    </citation>
    <scope>NUCLEOTIDE SEQUENCE [LARGE SCALE GENOMIC DNA]</scope>
    <source>
        <tissue evidence="2">Nenye</tissue>
    </source>
</reference>
<keyword evidence="1" id="KW-0175">Coiled coil</keyword>
<evidence type="ECO:0000256" key="1">
    <source>
        <dbReference type="SAM" id="Coils"/>
    </source>
</evidence>
<gene>
    <name evidence="2" type="ORF">ACH5RR_000489</name>
</gene>
<evidence type="ECO:0000313" key="2">
    <source>
        <dbReference type="EMBL" id="KAL3537123.1"/>
    </source>
</evidence>
<sequence>MCMVRGDKGPFICLDKEREKELREIWKFRRVQQEQERIEMANANQNQYNLNMENDEEEVAGNNGIGGYGNGNNMIGNGRPLREYALPNFHGKNSCIPRMPVQANNFEIKLALIQMQQAQVMLGDGPNEDPYTLGLCTNEGFSFLSKG</sequence>
<name>A0ABD3B1I1_9GENT</name>
<evidence type="ECO:0000313" key="3">
    <source>
        <dbReference type="Proteomes" id="UP001630127"/>
    </source>
</evidence>
<organism evidence="2 3">
    <name type="scientific">Cinchona calisaya</name>
    <dbReference type="NCBI Taxonomy" id="153742"/>
    <lineage>
        <taxon>Eukaryota</taxon>
        <taxon>Viridiplantae</taxon>
        <taxon>Streptophyta</taxon>
        <taxon>Embryophyta</taxon>
        <taxon>Tracheophyta</taxon>
        <taxon>Spermatophyta</taxon>
        <taxon>Magnoliopsida</taxon>
        <taxon>eudicotyledons</taxon>
        <taxon>Gunneridae</taxon>
        <taxon>Pentapetalae</taxon>
        <taxon>asterids</taxon>
        <taxon>lamiids</taxon>
        <taxon>Gentianales</taxon>
        <taxon>Rubiaceae</taxon>
        <taxon>Cinchonoideae</taxon>
        <taxon>Cinchoneae</taxon>
        <taxon>Cinchona</taxon>
    </lineage>
</organism>
<dbReference type="AlphaFoldDB" id="A0ABD3B1I1"/>
<keyword evidence="3" id="KW-1185">Reference proteome</keyword>
<comment type="caution">
    <text evidence="2">The sequence shown here is derived from an EMBL/GenBank/DDBJ whole genome shotgun (WGS) entry which is preliminary data.</text>
</comment>